<gene>
    <name evidence="7" type="ORF">Bccel_4023</name>
</gene>
<dbReference type="SUPFAM" id="SSF88659">
    <property type="entry name" value="Sigma3 and sigma4 domains of RNA polymerase sigma factors"/>
    <property type="match status" value="1"/>
</dbReference>
<keyword evidence="3" id="KW-0731">Sigma factor</keyword>
<dbReference type="EMBL" id="LGTC01000001">
    <property type="protein sequence ID" value="KNY28749.1"/>
    <property type="molecule type" value="Genomic_DNA"/>
</dbReference>
<dbReference type="InterPro" id="IPR014284">
    <property type="entry name" value="RNA_pol_sigma-70_dom"/>
</dbReference>
<dbReference type="OrthoDB" id="9784984at2"/>
<dbReference type="Gene3D" id="1.10.10.10">
    <property type="entry name" value="Winged helix-like DNA-binding domain superfamily/Winged helix DNA-binding domain"/>
    <property type="match status" value="1"/>
</dbReference>
<dbReference type="Pfam" id="PF04542">
    <property type="entry name" value="Sigma70_r2"/>
    <property type="match status" value="1"/>
</dbReference>
<evidence type="ECO:0000256" key="3">
    <source>
        <dbReference type="ARBA" id="ARBA00023082"/>
    </source>
</evidence>
<evidence type="ECO:0000259" key="6">
    <source>
        <dbReference type="Pfam" id="PF08281"/>
    </source>
</evidence>
<dbReference type="PANTHER" id="PTHR43133:SF60">
    <property type="entry name" value="RNA POLYMERASE SIGMA FACTOR SIGV"/>
    <property type="match status" value="1"/>
</dbReference>
<comment type="caution">
    <text evidence="7">The sequence shown here is derived from an EMBL/GenBank/DDBJ whole genome shotgun (WGS) entry which is preliminary data.</text>
</comment>
<organism evidence="7 8">
    <name type="scientific">Pseudobacteroides cellulosolvens ATCC 35603 = DSM 2933</name>
    <dbReference type="NCBI Taxonomy" id="398512"/>
    <lineage>
        <taxon>Bacteria</taxon>
        <taxon>Bacillati</taxon>
        <taxon>Bacillota</taxon>
        <taxon>Clostridia</taxon>
        <taxon>Eubacteriales</taxon>
        <taxon>Oscillospiraceae</taxon>
        <taxon>Pseudobacteroides</taxon>
    </lineage>
</organism>
<dbReference type="Gene3D" id="1.10.1740.10">
    <property type="match status" value="1"/>
</dbReference>
<dbReference type="GO" id="GO:0006352">
    <property type="term" value="P:DNA-templated transcription initiation"/>
    <property type="evidence" value="ECO:0007669"/>
    <property type="project" value="InterPro"/>
</dbReference>
<dbReference type="Proteomes" id="UP000036923">
    <property type="component" value="Unassembled WGS sequence"/>
</dbReference>
<dbReference type="InterPro" id="IPR036388">
    <property type="entry name" value="WH-like_DNA-bd_sf"/>
</dbReference>
<dbReference type="InterPro" id="IPR013324">
    <property type="entry name" value="RNA_pol_sigma_r3/r4-like"/>
</dbReference>
<feature type="domain" description="RNA polymerase sigma-70 region 2" evidence="5">
    <location>
        <begin position="21"/>
        <end position="79"/>
    </location>
</feature>
<dbReference type="GO" id="GO:0003677">
    <property type="term" value="F:DNA binding"/>
    <property type="evidence" value="ECO:0007669"/>
    <property type="project" value="InterPro"/>
</dbReference>
<dbReference type="InterPro" id="IPR007627">
    <property type="entry name" value="RNA_pol_sigma70_r2"/>
</dbReference>
<dbReference type="InterPro" id="IPR013249">
    <property type="entry name" value="RNA_pol_sigma70_r4_t2"/>
</dbReference>
<dbReference type="CDD" id="cd06171">
    <property type="entry name" value="Sigma70_r4"/>
    <property type="match status" value="1"/>
</dbReference>
<protein>
    <submittedName>
        <fullName evidence="7">RNA polymerase, sigma-24 subunit, RpoE, ECF subfamily</fullName>
    </submittedName>
</protein>
<evidence type="ECO:0000313" key="7">
    <source>
        <dbReference type="EMBL" id="KNY28749.1"/>
    </source>
</evidence>
<evidence type="ECO:0000259" key="5">
    <source>
        <dbReference type="Pfam" id="PF04542"/>
    </source>
</evidence>
<evidence type="ECO:0000256" key="2">
    <source>
        <dbReference type="ARBA" id="ARBA00023015"/>
    </source>
</evidence>
<evidence type="ECO:0000256" key="1">
    <source>
        <dbReference type="ARBA" id="ARBA00010641"/>
    </source>
</evidence>
<comment type="similarity">
    <text evidence="1">Belongs to the sigma-70 factor family. ECF subfamily.</text>
</comment>
<dbReference type="NCBIfam" id="TIGR02937">
    <property type="entry name" value="sigma70-ECF"/>
    <property type="match status" value="1"/>
</dbReference>
<dbReference type="eggNOG" id="COG1595">
    <property type="taxonomic scope" value="Bacteria"/>
</dbReference>
<dbReference type="GO" id="GO:0016987">
    <property type="term" value="F:sigma factor activity"/>
    <property type="evidence" value="ECO:0007669"/>
    <property type="project" value="UniProtKB-KW"/>
</dbReference>
<dbReference type="PANTHER" id="PTHR43133">
    <property type="entry name" value="RNA POLYMERASE ECF-TYPE SIGMA FACTO"/>
    <property type="match status" value="1"/>
</dbReference>
<accession>A0A0L6JST4</accession>
<evidence type="ECO:0000256" key="4">
    <source>
        <dbReference type="ARBA" id="ARBA00023163"/>
    </source>
</evidence>
<proteinExistence type="inferred from homology"/>
<dbReference type="PATRIC" id="fig|398512.5.peg.4207"/>
<keyword evidence="8" id="KW-1185">Reference proteome</keyword>
<dbReference type="InterPro" id="IPR013325">
    <property type="entry name" value="RNA_pol_sigma_r2"/>
</dbReference>
<reference evidence="8" key="1">
    <citation type="submission" date="2015-07" db="EMBL/GenBank/DDBJ databases">
        <title>Near-Complete Genome Sequence of the Cellulolytic Bacterium Bacteroides (Pseudobacteroides) cellulosolvens ATCC 35603.</title>
        <authorList>
            <person name="Dassa B."/>
            <person name="Utturkar S.M."/>
            <person name="Klingeman D.M."/>
            <person name="Hurt R.A."/>
            <person name="Keller M."/>
            <person name="Xu J."/>
            <person name="Reddy Y.H.K."/>
            <person name="Borovok I."/>
            <person name="Grinberg I.R."/>
            <person name="Lamed R."/>
            <person name="Zhivin O."/>
            <person name="Bayer E.A."/>
            <person name="Brown S.D."/>
        </authorList>
    </citation>
    <scope>NUCLEOTIDE SEQUENCE [LARGE SCALE GENOMIC DNA]</scope>
    <source>
        <strain evidence="8">DSM 2933</strain>
    </source>
</reference>
<keyword evidence="4" id="KW-0804">Transcription</keyword>
<name>A0A0L6JST4_9FIRM</name>
<dbReference type="AlphaFoldDB" id="A0A0L6JST4"/>
<dbReference type="STRING" id="398512.Bccel_4023"/>
<feature type="domain" description="RNA polymerase sigma factor 70 region 4 type 2" evidence="6">
    <location>
        <begin position="122"/>
        <end position="173"/>
    </location>
</feature>
<keyword evidence="2" id="KW-0805">Transcription regulation</keyword>
<evidence type="ECO:0000313" key="8">
    <source>
        <dbReference type="Proteomes" id="UP000036923"/>
    </source>
</evidence>
<dbReference type="InterPro" id="IPR039425">
    <property type="entry name" value="RNA_pol_sigma-70-like"/>
</dbReference>
<sequence length="194" mass="22528">MDEIGLVIKCQQGDMEAYEALFGSYFNKAVRYAFLITGRNDLAEDIVQEALIECYKDIKSLKSPEKFKSWFYRILVRTSWRVKSKEKGKVSIEEFDGCDYKSINENLNDDFERLVERRESSRLIKDALHKLSLPLRTTVVLHYYNDLSIKEIAQVLKCFQGTVKSRLHNARKILHKELVKEGYVCDGKECGTNA</sequence>
<dbReference type="RefSeq" id="WP_036936319.1">
    <property type="nucleotide sequence ID" value="NZ_JQKC01000002.1"/>
</dbReference>
<dbReference type="SUPFAM" id="SSF88946">
    <property type="entry name" value="Sigma2 domain of RNA polymerase sigma factors"/>
    <property type="match status" value="1"/>
</dbReference>
<dbReference type="Pfam" id="PF08281">
    <property type="entry name" value="Sigma70_r4_2"/>
    <property type="match status" value="1"/>
</dbReference>